<organism evidence="1 2">
    <name type="scientific">Lacrimispora algidixylanolytica</name>
    <dbReference type="NCBI Taxonomy" id="94868"/>
    <lineage>
        <taxon>Bacteria</taxon>
        <taxon>Bacillati</taxon>
        <taxon>Bacillota</taxon>
        <taxon>Clostridia</taxon>
        <taxon>Lachnospirales</taxon>
        <taxon>Lachnospiraceae</taxon>
        <taxon>Lacrimispora</taxon>
    </lineage>
</organism>
<dbReference type="OrthoDB" id="1912420at2"/>
<dbReference type="InterPro" id="IPR008969">
    <property type="entry name" value="CarboxyPept-like_regulatory"/>
</dbReference>
<comment type="caution">
    <text evidence="1">The sequence shown here is derived from an EMBL/GenBank/DDBJ whole genome shotgun (WGS) entry which is preliminary data.</text>
</comment>
<name>A0A419TCL7_9FIRM</name>
<dbReference type="AlphaFoldDB" id="A0A419TCL7"/>
<keyword evidence="2" id="KW-1185">Reference proteome</keyword>
<sequence length="102" mass="11577">MGVSRNNSFIISGSKLLPWKENHYNFQLSRKHHQIIKGTIYTQNQTPCTGATVLVTQIDDEKQERILLGFAVTDEAGCYLFSLEANPKMKYELTVFAPIISK</sequence>
<gene>
    <name evidence="1" type="ORF">BET01_02430</name>
</gene>
<evidence type="ECO:0008006" key="3">
    <source>
        <dbReference type="Google" id="ProtNLM"/>
    </source>
</evidence>
<dbReference type="SUPFAM" id="SSF49464">
    <property type="entry name" value="Carboxypeptidase regulatory domain-like"/>
    <property type="match status" value="1"/>
</dbReference>
<evidence type="ECO:0000313" key="1">
    <source>
        <dbReference type="EMBL" id="RKD35220.1"/>
    </source>
</evidence>
<proteinExistence type="predicted"/>
<dbReference type="RefSeq" id="WP_120195159.1">
    <property type="nucleotide sequence ID" value="NZ_MCIA01000001.1"/>
</dbReference>
<dbReference type="Gene3D" id="2.60.40.1120">
    <property type="entry name" value="Carboxypeptidase-like, regulatory domain"/>
    <property type="match status" value="1"/>
</dbReference>
<protein>
    <recommendedName>
        <fullName evidence="3">Carboxypeptidase regulatory-like domain-containing protein</fullName>
    </recommendedName>
</protein>
<evidence type="ECO:0000313" key="2">
    <source>
        <dbReference type="Proteomes" id="UP000284277"/>
    </source>
</evidence>
<dbReference type="EMBL" id="MCIA01000001">
    <property type="protein sequence ID" value="RKD35220.1"/>
    <property type="molecule type" value="Genomic_DNA"/>
</dbReference>
<reference evidence="1 2" key="1">
    <citation type="submission" date="2016-08" db="EMBL/GenBank/DDBJ databases">
        <title>A new outlook on sporulation: Clostridium algidixylanolyticum.</title>
        <authorList>
            <person name="Poppleton D.I."/>
            <person name="Gribaldo S."/>
        </authorList>
    </citation>
    <scope>NUCLEOTIDE SEQUENCE [LARGE SCALE GENOMIC DNA]</scope>
    <source>
        <strain evidence="1 2">SPL73</strain>
    </source>
</reference>
<dbReference type="Proteomes" id="UP000284277">
    <property type="component" value="Unassembled WGS sequence"/>
</dbReference>
<accession>A0A419TCL7</accession>